<dbReference type="GO" id="GO:0006508">
    <property type="term" value="P:proteolysis"/>
    <property type="evidence" value="ECO:0007669"/>
    <property type="project" value="UniProtKB-KW"/>
</dbReference>
<dbReference type="Gene3D" id="3.30.70.270">
    <property type="match status" value="2"/>
</dbReference>
<dbReference type="FunFam" id="3.10.20.370:FF:000001">
    <property type="entry name" value="Retrovirus-related Pol polyprotein from transposon 17.6-like protein"/>
    <property type="match status" value="1"/>
</dbReference>
<keyword evidence="7" id="KW-0378">Hydrolase</keyword>
<evidence type="ECO:0000256" key="5">
    <source>
        <dbReference type="ARBA" id="ARBA00022722"/>
    </source>
</evidence>
<dbReference type="PROSITE" id="PS50994">
    <property type="entry name" value="INTEGRASE"/>
    <property type="match status" value="1"/>
</dbReference>
<evidence type="ECO:0000256" key="1">
    <source>
        <dbReference type="ARBA" id="ARBA00012493"/>
    </source>
</evidence>
<feature type="domain" description="Reverse transcriptase" evidence="9">
    <location>
        <begin position="42"/>
        <end position="221"/>
    </location>
</feature>
<dbReference type="InterPro" id="IPR050951">
    <property type="entry name" value="Retrovirus_Pol_polyprotein"/>
</dbReference>
<reference evidence="11" key="2">
    <citation type="submission" date="2021-08" db="EMBL/GenBank/DDBJ databases">
        <authorList>
            <person name="Eriksson T."/>
        </authorList>
    </citation>
    <scope>NUCLEOTIDE SEQUENCE</scope>
    <source>
        <strain evidence="11">Stoneville</strain>
        <tissue evidence="11">Whole head</tissue>
    </source>
</reference>
<organism evidence="11 12">
    <name type="scientific">Tenebrio molitor</name>
    <name type="common">Yellow mealworm beetle</name>
    <dbReference type="NCBI Taxonomy" id="7067"/>
    <lineage>
        <taxon>Eukaryota</taxon>
        <taxon>Metazoa</taxon>
        <taxon>Ecdysozoa</taxon>
        <taxon>Arthropoda</taxon>
        <taxon>Hexapoda</taxon>
        <taxon>Insecta</taxon>
        <taxon>Pterygota</taxon>
        <taxon>Neoptera</taxon>
        <taxon>Endopterygota</taxon>
        <taxon>Coleoptera</taxon>
        <taxon>Polyphaga</taxon>
        <taxon>Cucujiformia</taxon>
        <taxon>Tenebrionidae</taxon>
        <taxon>Tenebrio</taxon>
    </lineage>
</organism>
<dbReference type="PANTHER" id="PTHR37984:SF5">
    <property type="entry name" value="PROTEIN NYNRIN-LIKE"/>
    <property type="match status" value="1"/>
</dbReference>
<protein>
    <recommendedName>
        <fullName evidence="1">RNA-directed DNA polymerase</fullName>
        <ecNumber evidence="1">2.7.7.49</ecNumber>
    </recommendedName>
</protein>
<dbReference type="GO" id="GO:0003964">
    <property type="term" value="F:RNA-directed DNA polymerase activity"/>
    <property type="evidence" value="ECO:0007669"/>
    <property type="project" value="UniProtKB-KW"/>
</dbReference>
<dbReference type="Pfam" id="PF00078">
    <property type="entry name" value="RVT_1"/>
    <property type="match status" value="1"/>
</dbReference>
<evidence type="ECO:0000313" key="11">
    <source>
        <dbReference type="EMBL" id="KAH0809037.1"/>
    </source>
</evidence>
<evidence type="ECO:0000259" key="10">
    <source>
        <dbReference type="PROSITE" id="PS50994"/>
    </source>
</evidence>
<dbReference type="Pfam" id="PF00665">
    <property type="entry name" value="rve"/>
    <property type="match status" value="1"/>
</dbReference>
<dbReference type="InterPro" id="IPR036397">
    <property type="entry name" value="RNaseH_sf"/>
</dbReference>
<dbReference type="Pfam" id="PF17921">
    <property type="entry name" value="Integrase_H2C2"/>
    <property type="match status" value="1"/>
</dbReference>
<reference evidence="11" key="1">
    <citation type="journal article" date="2020" name="J Insects Food Feed">
        <title>The yellow mealworm (Tenebrio molitor) genome: a resource for the emerging insects as food and feed industry.</title>
        <authorList>
            <person name="Eriksson T."/>
            <person name="Andere A."/>
            <person name="Kelstrup H."/>
            <person name="Emery V."/>
            <person name="Picard C."/>
        </authorList>
    </citation>
    <scope>NUCLEOTIDE SEQUENCE</scope>
    <source>
        <strain evidence="11">Stoneville</strain>
        <tissue evidence="11">Whole head</tissue>
    </source>
</reference>
<keyword evidence="2" id="KW-0645">Protease</keyword>
<dbReference type="Gene3D" id="3.10.20.370">
    <property type="match status" value="1"/>
</dbReference>
<dbReference type="InterPro" id="IPR041373">
    <property type="entry name" value="RT_RNaseH"/>
</dbReference>
<evidence type="ECO:0000259" key="9">
    <source>
        <dbReference type="PROSITE" id="PS50878"/>
    </source>
</evidence>
<dbReference type="EMBL" id="JABDTM020028382">
    <property type="protein sequence ID" value="KAH0809037.1"/>
    <property type="molecule type" value="Genomic_DNA"/>
</dbReference>
<dbReference type="GO" id="GO:0008233">
    <property type="term" value="F:peptidase activity"/>
    <property type="evidence" value="ECO:0007669"/>
    <property type="project" value="UniProtKB-KW"/>
</dbReference>
<keyword evidence="8" id="KW-0695">RNA-directed DNA polymerase</keyword>
<dbReference type="Gene3D" id="1.10.340.70">
    <property type="match status" value="1"/>
</dbReference>
<dbReference type="GO" id="GO:0015074">
    <property type="term" value="P:DNA integration"/>
    <property type="evidence" value="ECO:0007669"/>
    <property type="project" value="InterPro"/>
</dbReference>
<dbReference type="CDD" id="cd09274">
    <property type="entry name" value="RNase_HI_RT_Ty3"/>
    <property type="match status" value="1"/>
</dbReference>
<dbReference type="FunFam" id="3.10.10.10:FF:000007">
    <property type="entry name" value="Retrovirus-related Pol polyprotein from transposon 17.6-like Protein"/>
    <property type="match status" value="1"/>
</dbReference>
<comment type="caution">
    <text evidence="11">The sequence shown here is derived from an EMBL/GenBank/DDBJ whole genome shotgun (WGS) entry which is preliminary data.</text>
</comment>
<evidence type="ECO:0000256" key="8">
    <source>
        <dbReference type="ARBA" id="ARBA00022918"/>
    </source>
</evidence>
<dbReference type="GO" id="GO:0003676">
    <property type="term" value="F:nucleic acid binding"/>
    <property type="evidence" value="ECO:0007669"/>
    <property type="project" value="InterPro"/>
</dbReference>
<dbReference type="FunFam" id="1.10.340.70:FF:000001">
    <property type="entry name" value="Retrovirus-related Pol polyprotein from transposon gypsy-like Protein"/>
    <property type="match status" value="1"/>
</dbReference>
<dbReference type="GO" id="GO:0042575">
    <property type="term" value="C:DNA polymerase complex"/>
    <property type="evidence" value="ECO:0007669"/>
    <property type="project" value="UniProtKB-ARBA"/>
</dbReference>
<dbReference type="FunFam" id="3.30.70.270:FF:000020">
    <property type="entry name" value="Transposon Tf2-6 polyprotein-like Protein"/>
    <property type="match status" value="1"/>
</dbReference>
<dbReference type="InterPro" id="IPR000477">
    <property type="entry name" value="RT_dom"/>
</dbReference>
<dbReference type="SUPFAM" id="SSF53098">
    <property type="entry name" value="Ribonuclease H-like"/>
    <property type="match status" value="1"/>
</dbReference>
<dbReference type="PANTHER" id="PTHR37984">
    <property type="entry name" value="PROTEIN CBG26694"/>
    <property type="match status" value="1"/>
</dbReference>
<dbReference type="FunFam" id="3.30.420.10:FF:000032">
    <property type="entry name" value="Retrovirus-related Pol polyprotein from transposon 297-like Protein"/>
    <property type="match status" value="1"/>
</dbReference>
<keyword evidence="5" id="KW-0540">Nuclease</keyword>
<accession>A0A8J6H706</accession>
<sequence>MGFTNLVEHHINTGEAAPVHSKPYRVSQKERDVIQAQVQEMLEHDIIRPSKSCWSSPVVLVKKKDNSYRFCVDYRKLNAVTKRDVYPLPVIDDILSYLGGAKYFSTLDLYSGYWQMGVASDSKEKTAFVCPDGLYEFEVMPFGLTNAPASFQHLADTVFCDLKWKEVLIYLDDIVVFSNTFDEHLKRLRNVLTRLRQANLTLKPSKCFFAHFKVSLLGYVVSQEGLLPDESKLTAIQKFPTPKKVKDVQSFLGMCNYYRKFIKNFSQIARPLHDLTRKDIDFVWTSEHQNTFEELKHKLLTTPVLTHYDPKRDIELRVDACGYGIGGVLLQQHEEKWHPVAYISRSLTKAEKNYTVSELEALAVVWSLSYLRHLVYGKHIRIITDHHALCQLKTLKSPTGRLARWALKLAEHSYEIIHRPGRNHGDVDCLSRYPVEAADEEDELEAEEVPTYLLELADIRKWQEKDPELAPMTEALANGDEHTLSLAERKRLKQFKLKDGCLFRTNTSRNGLQDLLVIPKDHRTEILYSNHNEPLAGHLGFAKCFKKISQRYYWDGLRRDVEKYIKGCPDCQARKGHVGLKPPGLLQPIEIPSHPFEKIGIDLLGPFRRSVRGKTMIVVATDYATRWVTAAALRDGTAKQVAQFLVDFVITKHGAPRYLLSDRGTVFRSELVTSLLKEMGTVSLFTTSYHPQTNGLTERFNKTLADMLSLFTNTKQTDWCLYIQHLVFAYNCAPQESTQFSPFRLVYGREAVLPTEANLLQKTGFNVSEFLARVEKERNQAASNIRHRQAKDKARYDSKHRDVQFQVGDKVKVYTPKRKVGLSDKLILRWHGPYEVVEKKGNVDYVIRMGTRRKPIVDTIHVNRILPYHASWEDENFQAKLVESKESEDSSDSEGNEV</sequence>
<dbReference type="InterPro" id="IPR043502">
    <property type="entry name" value="DNA/RNA_pol_sf"/>
</dbReference>
<keyword evidence="6" id="KW-0255">Endonuclease</keyword>
<dbReference type="EC" id="2.7.7.49" evidence="1"/>
<dbReference type="Proteomes" id="UP000719412">
    <property type="component" value="Unassembled WGS sequence"/>
</dbReference>
<dbReference type="InterPro" id="IPR001584">
    <property type="entry name" value="Integrase_cat-core"/>
</dbReference>
<dbReference type="InterPro" id="IPR043128">
    <property type="entry name" value="Rev_trsase/Diguanyl_cyclase"/>
</dbReference>
<evidence type="ECO:0000256" key="4">
    <source>
        <dbReference type="ARBA" id="ARBA00022695"/>
    </source>
</evidence>
<dbReference type="FunFam" id="3.10.10.10:FF:000002">
    <property type="entry name" value="Retrovirus-related Pol polyprotein from transposon 17.6-like protein"/>
    <property type="match status" value="1"/>
</dbReference>
<keyword evidence="3" id="KW-0808">Transferase</keyword>
<dbReference type="Gene3D" id="3.10.10.10">
    <property type="entry name" value="HIV Type 1 Reverse Transcriptase, subunit A, domain 1"/>
    <property type="match status" value="1"/>
</dbReference>
<evidence type="ECO:0000256" key="3">
    <source>
        <dbReference type="ARBA" id="ARBA00022679"/>
    </source>
</evidence>
<feature type="domain" description="Integrase catalytic" evidence="10">
    <location>
        <begin position="591"/>
        <end position="750"/>
    </location>
</feature>
<proteinExistence type="predicted"/>
<dbReference type="InterPro" id="IPR041588">
    <property type="entry name" value="Integrase_H2C2"/>
</dbReference>
<dbReference type="AlphaFoldDB" id="A0A8J6H706"/>
<evidence type="ECO:0000256" key="2">
    <source>
        <dbReference type="ARBA" id="ARBA00022670"/>
    </source>
</evidence>
<gene>
    <name evidence="11" type="ORF">GEV33_013754</name>
</gene>
<dbReference type="GO" id="GO:0004519">
    <property type="term" value="F:endonuclease activity"/>
    <property type="evidence" value="ECO:0007669"/>
    <property type="project" value="UniProtKB-KW"/>
</dbReference>
<keyword evidence="12" id="KW-1185">Reference proteome</keyword>
<keyword evidence="4" id="KW-0548">Nucleotidyltransferase</keyword>
<dbReference type="Pfam" id="PF17917">
    <property type="entry name" value="RT_RNaseH"/>
    <property type="match status" value="1"/>
</dbReference>
<evidence type="ECO:0000256" key="7">
    <source>
        <dbReference type="ARBA" id="ARBA00022801"/>
    </source>
</evidence>
<name>A0A8J6H706_TENMO</name>
<dbReference type="InterPro" id="IPR012337">
    <property type="entry name" value="RNaseH-like_sf"/>
</dbReference>
<dbReference type="SUPFAM" id="SSF56672">
    <property type="entry name" value="DNA/RNA polymerases"/>
    <property type="match status" value="1"/>
</dbReference>
<dbReference type="CDD" id="cd01647">
    <property type="entry name" value="RT_LTR"/>
    <property type="match status" value="1"/>
</dbReference>
<dbReference type="PROSITE" id="PS50878">
    <property type="entry name" value="RT_POL"/>
    <property type="match status" value="1"/>
</dbReference>
<evidence type="ECO:0000313" key="12">
    <source>
        <dbReference type="Proteomes" id="UP000719412"/>
    </source>
</evidence>
<dbReference type="Gene3D" id="3.30.420.10">
    <property type="entry name" value="Ribonuclease H-like superfamily/Ribonuclease H"/>
    <property type="match status" value="1"/>
</dbReference>
<evidence type="ECO:0000256" key="6">
    <source>
        <dbReference type="ARBA" id="ARBA00022759"/>
    </source>
</evidence>